<feature type="domain" description="Major facilitator superfamily (MFS) profile" evidence="6">
    <location>
        <begin position="29"/>
        <end position="430"/>
    </location>
</feature>
<dbReference type="SUPFAM" id="SSF103473">
    <property type="entry name" value="MFS general substrate transporter"/>
    <property type="match status" value="1"/>
</dbReference>
<dbReference type="Pfam" id="PF07690">
    <property type="entry name" value="MFS_1"/>
    <property type="match status" value="1"/>
</dbReference>
<feature type="transmembrane region" description="Helical" evidence="5">
    <location>
        <begin position="377"/>
        <end position="399"/>
    </location>
</feature>
<feature type="transmembrane region" description="Helical" evidence="5">
    <location>
        <begin position="319"/>
        <end position="339"/>
    </location>
</feature>
<proteinExistence type="predicted"/>
<sequence>MDSNDEIRTGAMPAADGLGPRPSRVRWYGGALVMLVCFIAYLDRIAFSVSASPMMEALQITPVQFGLVTTLFNIGYFISQMPGGLLIQRAGPRRAMAVALLAWSLCTGLTGIAGTVLVLGVVRFAFGVGEAPVFTAGNAFIANWFPRREHGRANALMNAGAFLGPAIGPVILVPFIQHFGWRAAFWLCAALGVAATALWYFAVRDRPEQHLLVNRAEARLIAENSGGSSAPGPVPWVAFLRQRSFWMLAIAYFGTLWTVQFFIYWLPYYLQKALHVPFADVGTYTGIAFICITVSVLVAGTVSDRLLRSGRTQYQSRNLVAVAGLAVACGSLLMSTTAHDVTMSVAWLSIALGGAGFAQTLAWAVATEIGRSHTFAVGSWMNAWGFVAAAIVPTLAPVIAGHFSWSSMIAVNAVATVLGIIAFLLTDTNKTLDSTPRPSLQMQVPS</sequence>
<feature type="transmembrane region" description="Helical" evidence="5">
    <location>
        <begin position="98"/>
        <end position="118"/>
    </location>
</feature>
<evidence type="ECO:0000313" key="7">
    <source>
        <dbReference type="EMBL" id="MEV5249911.1"/>
    </source>
</evidence>
<feature type="transmembrane region" description="Helical" evidence="5">
    <location>
        <begin position="345"/>
        <end position="365"/>
    </location>
</feature>
<keyword evidence="4 5" id="KW-0472">Membrane</keyword>
<feature type="transmembrane region" description="Helical" evidence="5">
    <location>
        <begin position="157"/>
        <end position="177"/>
    </location>
</feature>
<feature type="transmembrane region" description="Helical" evidence="5">
    <location>
        <begin position="59"/>
        <end position="78"/>
    </location>
</feature>
<organism evidence="7 8">
    <name type="scientific">Streptomyces werraensis</name>
    <dbReference type="NCBI Taxonomy" id="68284"/>
    <lineage>
        <taxon>Bacteria</taxon>
        <taxon>Bacillati</taxon>
        <taxon>Actinomycetota</taxon>
        <taxon>Actinomycetes</taxon>
        <taxon>Kitasatosporales</taxon>
        <taxon>Streptomycetaceae</taxon>
        <taxon>Streptomyces</taxon>
    </lineage>
</organism>
<dbReference type="PANTHER" id="PTHR11662">
    <property type="entry name" value="SOLUTE CARRIER FAMILY 17"/>
    <property type="match status" value="1"/>
</dbReference>
<gene>
    <name evidence="7" type="ORF">AB0K95_32340</name>
</gene>
<name>A0ABV3JP69_9ACTN</name>
<dbReference type="InterPro" id="IPR050382">
    <property type="entry name" value="MFS_Na/Anion_cotransporter"/>
</dbReference>
<evidence type="ECO:0000256" key="1">
    <source>
        <dbReference type="ARBA" id="ARBA00004651"/>
    </source>
</evidence>
<evidence type="ECO:0000313" key="8">
    <source>
        <dbReference type="Proteomes" id="UP001552527"/>
    </source>
</evidence>
<dbReference type="Proteomes" id="UP001552527">
    <property type="component" value="Unassembled WGS sequence"/>
</dbReference>
<keyword evidence="8" id="KW-1185">Reference proteome</keyword>
<feature type="transmembrane region" description="Helical" evidence="5">
    <location>
        <begin position="183"/>
        <end position="202"/>
    </location>
</feature>
<dbReference type="PROSITE" id="PS50850">
    <property type="entry name" value="MFS"/>
    <property type="match status" value="1"/>
</dbReference>
<evidence type="ECO:0000259" key="6">
    <source>
        <dbReference type="PROSITE" id="PS50850"/>
    </source>
</evidence>
<dbReference type="Gene3D" id="1.20.1250.20">
    <property type="entry name" value="MFS general substrate transporter like domains"/>
    <property type="match status" value="2"/>
</dbReference>
<dbReference type="CDD" id="cd17319">
    <property type="entry name" value="MFS_ExuT_GudP_like"/>
    <property type="match status" value="1"/>
</dbReference>
<comment type="subcellular location">
    <subcellularLocation>
        <location evidence="1">Cell membrane</location>
        <topology evidence="1">Multi-pass membrane protein</topology>
    </subcellularLocation>
</comment>
<protein>
    <submittedName>
        <fullName evidence="7">MFS transporter</fullName>
    </submittedName>
</protein>
<evidence type="ECO:0000256" key="4">
    <source>
        <dbReference type="ARBA" id="ARBA00023136"/>
    </source>
</evidence>
<evidence type="ECO:0000256" key="5">
    <source>
        <dbReference type="SAM" id="Phobius"/>
    </source>
</evidence>
<dbReference type="RefSeq" id="WP_364027535.1">
    <property type="nucleotide sequence ID" value="NZ_JBFATD010000016.1"/>
</dbReference>
<dbReference type="InterPro" id="IPR036259">
    <property type="entry name" value="MFS_trans_sf"/>
</dbReference>
<evidence type="ECO:0000256" key="2">
    <source>
        <dbReference type="ARBA" id="ARBA00022692"/>
    </source>
</evidence>
<keyword evidence="3 5" id="KW-1133">Transmembrane helix</keyword>
<feature type="transmembrane region" description="Helical" evidence="5">
    <location>
        <begin position="245"/>
        <end position="266"/>
    </location>
</feature>
<dbReference type="EMBL" id="JBFATE010000024">
    <property type="protein sequence ID" value="MEV5249911.1"/>
    <property type="molecule type" value="Genomic_DNA"/>
</dbReference>
<keyword evidence="2 5" id="KW-0812">Transmembrane</keyword>
<dbReference type="InterPro" id="IPR011701">
    <property type="entry name" value="MFS"/>
</dbReference>
<reference evidence="7 8" key="1">
    <citation type="submission" date="2024-06" db="EMBL/GenBank/DDBJ databases">
        <title>The Natural Products Discovery Center: Release of the First 8490 Sequenced Strains for Exploring Actinobacteria Biosynthetic Diversity.</title>
        <authorList>
            <person name="Kalkreuter E."/>
            <person name="Kautsar S.A."/>
            <person name="Yang D."/>
            <person name="Bader C.D."/>
            <person name="Teijaro C.N."/>
            <person name="Fluegel L."/>
            <person name="Davis C.M."/>
            <person name="Simpson J.R."/>
            <person name="Lauterbach L."/>
            <person name="Steele A.D."/>
            <person name="Gui C."/>
            <person name="Meng S."/>
            <person name="Li G."/>
            <person name="Viehrig K."/>
            <person name="Ye F."/>
            <person name="Su P."/>
            <person name="Kiefer A.F."/>
            <person name="Nichols A."/>
            <person name="Cepeda A.J."/>
            <person name="Yan W."/>
            <person name="Fan B."/>
            <person name="Jiang Y."/>
            <person name="Adhikari A."/>
            <person name="Zheng C.-J."/>
            <person name="Schuster L."/>
            <person name="Cowan T.M."/>
            <person name="Smanski M.J."/>
            <person name="Chevrette M.G."/>
            <person name="De Carvalho L.P.S."/>
            <person name="Shen B."/>
        </authorList>
    </citation>
    <scope>NUCLEOTIDE SEQUENCE [LARGE SCALE GENOMIC DNA]</scope>
    <source>
        <strain evidence="7 8">NPDC052768</strain>
    </source>
</reference>
<feature type="transmembrane region" description="Helical" evidence="5">
    <location>
        <begin position="124"/>
        <end position="145"/>
    </location>
</feature>
<feature type="transmembrane region" description="Helical" evidence="5">
    <location>
        <begin position="286"/>
        <end position="307"/>
    </location>
</feature>
<accession>A0ABV3JP69</accession>
<feature type="transmembrane region" description="Helical" evidence="5">
    <location>
        <begin position="405"/>
        <end position="425"/>
    </location>
</feature>
<dbReference type="PANTHER" id="PTHR11662:SF399">
    <property type="entry name" value="FI19708P1-RELATED"/>
    <property type="match status" value="1"/>
</dbReference>
<dbReference type="InterPro" id="IPR020846">
    <property type="entry name" value="MFS_dom"/>
</dbReference>
<feature type="transmembrane region" description="Helical" evidence="5">
    <location>
        <begin position="27"/>
        <end position="47"/>
    </location>
</feature>
<comment type="caution">
    <text evidence="7">The sequence shown here is derived from an EMBL/GenBank/DDBJ whole genome shotgun (WGS) entry which is preliminary data.</text>
</comment>
<evidence type="ECO:0000256" key="3">
    <source>
        <dbReference type="ARBA" id="ARBA00022989"/>
    </source>
</evidence>